<dbReference type="InterPro" id="IPR015797">
    <property type="entry name" value="NUDIX_hydrolase-like_dom_sf"/>
</dbReference>
<organism evidence="5 6">
    <name type="scientific">Escallonia rubra</name>
    <dbReference type="NCBI Taxonomy" id="112253"/>
    <lineage>
        <taxon>Eukaryota</taxon>
        <taxon>Viridiplantae</taxon>
        <taxon>Streptophyta</taxon>
        <taxon>Embryophyta</taxon>
        <taxon>Tracheophyta</taxon>
        <taxon>Spermatophyta</taxon>
        <taxon>Magnoliopsida</taxon>
        <taxon>eudicotyledons</taxon>
        <taxon>Gunneridae</taxon>
        <taxon>Pentapetalae</taxon>
        <taxon>asterids</taxon>
        <taxon>campanulids</taxon>
        <taxon>Escalloniales</taxon>
        <taxon>Escalloniaceae</taxon>
        <taxon>Escallonia</taxon>
    </lineage>
</organism>
<dbReference type="SUPFAM" id="SSF55811">
    <property type="entry name" value="Nudix"/>
    <property type="match status" value="3"/>
</dbReference>
<evidence type="ECO:0000256" key="1">
    <source>
        <dbReference type="ARBA" id="ARBA00003778"/>
    </source>
</evidence>
<comment type="function">
    <text evidence="1">Probably mediates the hydrolysis of some nucleoside diphosphate derivatives.</text>
</comment>
<dbReference type="GO" id="GO:0044715">
    <property type="term" value="F:8-oxo-dGDP phosphatase activity"/>
    <property type="evidence" value="ECO:0007669"/>
    <property type="project" value="TreeGrafter"/>
</dbReference>
<name>A0AA88RA82_9ASTE</name>
<comment type="similarity">
    <text evidence="2">Belongs to the Nudix hydrolase family.</text>
</comment>
<dbReference type="PANTHER" id="PTHR13622">
    <property type="entry name" value="THIAMIN PYROPHOSPHOKINASE"/>
    <property type="match status" value="1"/>
</dbReference>
<accession>A0AA88RA82</accession>
<feature type="region of interest" description="Disordered" evidence="3">
    <location>
        <begin position="439"/>
        <end position="458"/>
    </location>
</feature>
<evidence type="ECO:0000313" key="6">
    <source>
        <dbReference type="Proteomes" id="UP001187471"/>
    </source>
</evidence>
<evidence type="ECO:0000256" key="3">
    <source>
        <dbReference type="SAM" id="MobiDB-lite"/>
    </source>
</evidence>
<dbReference type="PANTHER" id="PTHR13622:SF8">
    <property type="entry name" value="THIAMIN PYROPHOSPHOKINASE 1"/>
    <property type="match status" value="1"/>
</dbReference>
<protein>
    <recommendedName>
        <fullName evidence="4">Nudix hydrolase domain-containing protein</fullName>
    </recommendedName>
</protein>
<dbReference type="Gene3D" id="3.90.79.10">
    <property type="entry name" value="Nucleoside Triphosphate Pyrophosphohydrolase"/>
    <property type="match status" value="3"/>
</dbReference>
<reference evidence="5" key="1">
    <citation type="submission" date="2022-12" db="EMBL/GenBank/DDBJ databases">
        <title>Draft genome assemblies for two species of Escallonia (Escalloniales).</title>
        <authorList>
            <person name="Chanderbali A."/>
            <person name="Dervinis C."/>
            <person name="Anghel I."/>
            <person name="Soltis D."/>
            <person name="Soltis P."/>
            <person name="Zapata F."/>
        </authorList>
    </citation>
    <scope>NUCLEOTIDE SEQUENCE</scope>
    <source>
        <strain evidence="5">UCBG92.1500</strain>
        <tissue evidence="5">Leaf</tissue>
    </source>
</reference>
<dbReference type="PROSITE" id="PS51462">
    <property type="entry name" value="NUDIX"/>
    <property type="match status" value="2"/>
</dbReference>
<feature type="domain" description="Nudix hydrolase" evidence="4">
    <location>
        <begin position="619"/>
        <end position="771"/>
    </location>
</feature>
<dbReference type="EMBL" id="JAVXUO010001889">
    <property type="protein sequence ID" value="KAK2978230.1"/>
    <property type="molecule type" value="Genomic_DNA"/>
</dbReference>
<keyword evidence="6" id="KW-1185">Reference proteome</keyword>
<evidence type="ECO:0000259" key="4">
    <source>
        <dbReference type="PROSITE" id="PS51462"/>
    </source>
</evidence>
<dbReference type="FunFam" id="3.90.79.10:FF:000019">
    <property type="entry name" value="Thiamin pyrophosphokinase, putative"/>
    <property type="match status" value="2"/>
</dbReference>
<gene>
    <name evidence="5" type="ORF">RJ640_024263</name>
</gene>
<dbReference type="InterPro" id="IPR031804">
    <property type="entry name" value="DUF4743"/>
</dbReference>
<sequence length="811" mass="90773">MAMVLSHHLFSHKIPTSSHTVHPKLTLPLPLTRSTTRYSSSVVAPASCCSSRSSRSNNSFTWNDVFQVTQSEDVSSDLQGFFDKIKLCNRGSDNKQCEFMPFLIEDHVLGYVHKRFAGHLRSFPDVFIFSKENSCGGHFGGQVTLHSMLKTPEQRTEAVGDVVKCLGEERIPGIKNEAYEVHMNGYVERDGQKYLWIAKRSAVKSNYPGMLDHLVAGGLPRDISCQKNLVKECEEEAGIPSTIADYAIPVGAVSYIDIDGSNYRRDVIFCYDLKLPECFIPKNQDGEVESFKLLPVTFVANIIRRSQFFKANCNLTIIDFLFRHGVEIALKPAYEVHMNGYVERDGQKYLWIAKRSAVKSNYPGMLDHLVAGGLPRDISCQKNLVKECEEEAGIPSTIADYAIPVGAVSYTDIDGCNYRRDVIFCYDLKLPERFIPKNQGKPIGTPWKTPPPKQPSPRGAIRYTSSATVPPSSFTWDDVFRISQPQEPANNDLQGFFDRVGTCNRGSERRGEFIPFVIEGQIVGYVHNGFADHLRTFKDVFVFPNDNSNGSHSGGHVTLHPMLKTPDHRTEAVDHVVKLLGKELIPGIRNELYPVAPSFGTPLLFSLERGAAPYFGIKAYGVHMNGYVERGGEKYLWIGKRSEVKPTYPGMLDHLVAGGLSISLDFVIVSQPHDIACGENLVKECEEEAGIPKSIAICAKPVGAVSYMDINGYSYKRDVLFCYDLKLPESFVPMNQDGEVESFKLIPVSLVANVIQRTQFFKSNCNLVIIDFLFRHGYLFSFIVFFSSQYIRPEDPGYLKLLQSLRSGDCS</sequence>
<evidence type="ECO:0000256" key="2">
    <source>
        <dbReference type="ARBA" id="ARBA00005582"/>
    </source>
</evidence>
<dbReference type="Proteomes" id="UP001187471">
    <property type="component" value="Unassembled WGS sequence"/>
</dbReference>
<proteinExistence type="inferred from homology"/>
<evidence type="ECO:0000313" key="5">
    <source>
        <dbReference type="EMBL" id="KAK2978230.1"/>
    </source>
</evidence>
<dbReference type="AlphaFoldDB" id="A0AA88RA82"/>
<comment type="caution">
    <text evidence="5">The sequence shown here is derived from an EMBL/GenBank/DDBJ whole genome shotgun (WGS) entry which is preliminary data.</text>
</comment>
<feature type="domain" description="Nudix hydrolase" evidence="4">
    <location>
        <begin position="178"/>
        <end position="319"/>
    </location>
</feature>
<dbReference type="Pfam" id="PF15916">
    <property type="entry name" value="DUF4743"/>
    <property type="match status" value="2"/>
</dbReference>
<dbReference type="InterPro" id="IPR000086">
    <property type="entry name" value="NUDIX_hydrolase_dom"/>
</dbReference>
<dbReference type="CDD" id="cd03676">
    <property type="entry name" value="NUDIX_Tnr3_like"/>
    <property type="match status" value="3"/>
</dbReference>